<name>A0A8D2INP2_VARKO</name>
<feature type="transmembrane region" description="Helical" evidence="7">
    <location>
        <begin position="142"/>
        <end position="160"/>
    </location>
</feature>
<comment type="subcellular location">
    <subcellularLocation>
        <location evidence="1">Membrane</location>
    </subcellularLocation>
</comment>
<dbReference type="PANTHER" id="PTHR13999:SF31">
    <property type="entry name" value="IFITM1-RELATED"/>
    <property type="match status" value="1"/>
</dbReference>
<comment type="similarity">
    <text evidence="2">Belongs to the CD225/Dispanin family.</text>
</comment>
<feature type="region of interest" description="Disordered" evidence="6">
    <location>
        <begin position="1"/>
        <end position="56"/>
    </location>
</feature>
<evidence type="ECO:0000256" key="2">
    <source>
        <dbReference type="ARBA" id="ARBA00006843"/>
    </source>
</evidence>
<dbReference type="GO" id="GO:0005886">
    <property type="term" value="C:plasma membrane"/>
    <property type="evidence" value="ECO:0007669"/>
    <property type="project" value="TreeGrafter"/>
</dbReference>
<evidence type="ECO:0000256" key="4">
    <source>
        <dbReference type="ARBA" id="ARBA00022989"/>
    </source>
</evidence>
<dbReference type="AlphaFoldDB" id="A0A8D2INP2"/>
<evidence type="ECO:0000256" key="1">
    <source>
        <dbReference type="ARBA" id="ARBA00004370"/>
    </source>
</evidence>
<sequence length="172" mass="18876">MPARRATETRFGSGREHPWKSRVRGSNEHPPRNRQPPAARPFPPPATSPPQSERGGAAFAAGAMQPLPHAVNMPSGAPVPFYPYVRGSVIPPPRDYVVWSLFNFTAFNCCCVGFAALIFSIKSRDCKVIGDPEGAASYGRTARFLNIAALLFLVFQTQLYNPKPTHNHFVSL</sequence>
<organism evidence="8 9">
    <name type="scientific">Varanus komodoensis</name>
    <name type="common">Komodo dragon</name>
    <dbReference type="NCBI Taxonomy" id="61221"/>
    <lineage>
        <taxon>Eukaryota</taxon>
        <taxon>Metazoa</taxon>
        <taxon>Chordata</taxon>
        <taxon>Craniata</taxon>
        <taxon>Vertebrata</taxon>
        <taxon>Euteleostomi</taxon>
        <taxon>Lepidosauria</taxon>
        <taxon>Squamata</taxon>
        <taxon>Bifurcata</taxon>
        <taxon>Unidentata</taxon>
        <taxon>Episquamata</taxon>
        <taxon>Toxicofera</taxon>
        <taxon>Anguimorpha</taxon>
        <taxon>Paleoanguimorpha</taxon>
        <taxon>Varanoidea</taxon>
        <taxon>Varanidae</taxon>
        <taxon>Varanus</taxon>
    </lineage>
</organism>
<evidence type="ECO:0000256" key="3">
    <source>
        <dbReference type="ARBA" id="ARBA00022692"/>
    </source>
</evidence>
<evidence type="ECO:0000256" key="5">
    <source>
        <dbReference type="ARBA" id="ARBA00023136"/>
    </source>
</evidence>
<feature type="compositionally biased region" description="Basic and acidic residues" evidence="6">
    <location>
        <begin position="1"/>
        <end position="31"/>
    </location>
</feature>
<accession>A0A8D2INP2</accession>
<keyword evidence="9" id="KW-1185">Reference proteome</keyword>
<dbReference type="Pfam" id="PF04505">
    <property type="entry name" value="CD225"/>
    <property type="match status" value="1"/>
</dbReference>
<proteinExistence type="inferred from homology"/>
<keyword evidence="4 7" id="KW-1133">Transmembrane helix</keyword>
<dbReference type="Proteomes" id="UP000694545">
    <property type="component" value="Unplaced"/>
</dbReference>
<keyword evidence="5 7" id="KW-0472">Membrane</keyword>
<dbReference type="InterPro" id="IPR051517">
    <property type="entry name" value="IFITM_antiviral_protein"/>
</dbReference>
<keyword evidence="3 7" id="KW-0812">Transmembrane</keyword>
<evidence type="ECO:0000313" key="8">
    <source>
        <dbReference type="Ensembl" id="ENSVKKP00000001137.1"/>
    </source>
</evidence>
<reference evidence="8" key="1">
    <citation type="submission" date="2025-08" db="UniProtKB">
        <authorList>
            <consortium name="Ensembl"/>
        </authorList>
    </citation>
    <scope>IDENTIFICATION</scope>
</reference>
<evidence type="ECO:0000313" key="9">
    <source>
        <dbReference type="Proteomes" id="UP000694545"/>
    </source>
</evidence>
<dbReference type="Ensembl" id="ENSVKKT00000001184.1">
    <property type="protein sequence ID" value="ENSVKKP00000001137.1"/>
    <property type="gene ID" value="ENSVKKG00000000932.1"/>
</dbReference>
<feature type="transmembrane region" description="Helical" evidence="7">
    <location>
        <begin position="96"/>
        <end position="121"/>
    </location>
</feature>
<protein>
    <submittedName>
        <fullName evidence="8">Uncharacterized protein</fullName>
    </submittedName>
</protein>
<dbReference type="PANTHER" id="PTHR13999">
    <property type="entry name" value="INTERFERON INDUCIBLE TRANSMEMBRANE PROTEIN"/>
    <property type="match status" value="1"/>
</dbReference>
<reference evidence="8" key="2">
    <citation type="submission" date="2025-09" db="UniProtKB">
        <authorList>
            <consortium name="Ensembl"/>
        </authorList>
    </citation>
    <scope>IDENTIFICATION</scope>
</reference>
<dbReference type="InterPro" id="IPR007593">
    <property type="entry name" value="CD225/Dispanin_fam"/>
</dbReference>
<feature type="compositionally biased region" description="Pro residues" evidence="6">
    <location>
        <begin position="38"/>
        <end position="48"/>
    </location>
</feature>
<evidence type="ECO:0000256" key="6">
    <source>
        <dbReference type="SAM" id="MobiDB-lite"/>
    </source>
</evidence>
<evidence type="ECO:0000256" key="7">
    <source>
        <dbReference type="SAM" id="Phobius"/>
    </source>
</evidence>